<dbReference type="AlphaFoldDB" id="A0AAC9BL28"/>
<evidence type="ECO:0000313" key="2">
    <source>
        <dbReference type="Proteomes" id="UP000077927"/>
    </source>
</evidence>
<dbReference type="EMBL" id="CP012606">
    <property type="protein sequence ID" value="ANH76086.1"/>
    <property type="molecule type" value="Genomic_DNA"/>
</dbReference>
<evidence type="ECO:0000313" key="1">
    <source>
        <dbReference type="EMBL" id="ANH76086.1"/>
    </source>
</evidence>
<gene>
    <name evidence="1" type="ORF">ACS15_4744</name>
</gene>
<protein>
    <submittedName>
        <fullName evidence="1">Integrase family domain protein</fullName>
    </submittedName>
</protein>
<reference evidence="1 2" key="1">
    <citation type="submission" date="2015-09" db="EMBL/GenBank/DDBJ databases">
        <authorList>
            <person name="Xu Y."/>
            <person name="Nagy A."/>
            <person name="Liu N.T."/>
            <person name="Nou X."/>
        </authorList>
    </citation>
    <scope>NUCLEOTIDE SEQUENCE [LARGE SCALE GENOMIC DNA]</scope>
    <source>
        <strain evidence="1 2">FC1138</strain>
    </source>
</reference>
<proteinExistence type="predicted"/>
<organism evidence="1 2">
    <name type="scientific">Ralstonia insidiosa</name>
    <dbReference type="NCBI Taxonomy" id="190721"/>
    <lineage>
        <taxon>Bacteria</taxon>
        <taxon>Pseudomonadati</taxon>
        <taxon>Pseudomonadota</taxon>
        <taxon>Betaproteobacteria</taxon>
        <taxon>Burkholderiales</taxon>
        <taxon>Burkholderiaceae</taxon>
        <taxon>Ralstonia</taxon>
    </lineage>
</organism>
<dbReference type="KEGG" id="rin:ACS15_4744"/>
<sequence>MPASNDAQYGHVDHSDLPLVAERDSVLYVGQHSMQKPTSGGSGFRANQQSRRRAIPLGGLQPLMASAPASEIGPAKTAMHGILLNARLPTRWRTRWKRRTIGPTYWSNGARSWKRGLSTYVRATCTTTGAIWNCPNSSPYPVAHGFLNP</sequence>
<dbReference type="Proteomes" id="UP000077927">
    <property type="component" value="Chromosome 2"/>
</dbReference>
<name>A0AAC9BL28_9RALS</name>
<accession>A0AAC9BL28</accession>